<dbReference type="PATRIC" id="fig|471514.4.peg.1136"/>
<feature type="compositionally biased region" description="Polar residues" evidence="1">
    <location>
        <begin position="34"/>
        <end position="60"/>
    </location>
</feature>
<sequence length="132" mass="13667">MEKHLGWIVGGISALLIGMTTPLLVFAGTVQNGPTTSPVSVPSKTAVSKPVTGNAQSAPSASAVERPTLPYKIHTVDRLAVDAVGGGTVTDLSSQNSGNQSVWTVTVHQPSGNYQVQVSPTTYSVLAVKRIQ</sequence>
<organism evidence="2 3">
    <name type="scientific">Alicyclobacillus ferrooxydans</name>
    <dbReference type="NCBI Taxonomy" id="471514"/>
    <lineage>
        <taxon>Bacteria</taxon>
        <taxon>Bacillati</taxon>
        <taxon>Bacillota</taxon>
        <taxon>Bacilli</taxon>
        <taxon>Bacillales</taxon>
        <taxon>Alicyclobacillaceae</taxon>
        <taxon>Alicyclobacillus</taxon>
    </lineage>
</organism>
<dbReference type="EMBL" id="LJCO01000072">
    <property type="protein sequence ID" value="KPV42579.1"/>
    <property type="molecule type" value="Genomic_DNA"/>
</dbReference>
<feature type="region of interest" description="Disordered" evidence="1">
    <location>
        <begin position="34"/>
        <end position="64"/>
    </location>
</feature>
<proteinExistence type="predicted"/>
<evidence type="ECO:0008006" key="4">
    <source>
        <dbReference type="Google" id="ProtNLM"/>
    </source>
</evidence>
<dbReference type="AlphaFoldDB" id="A0A0P9CAX4"/>
<comment type="caution">
    <text evidence="2">The sequence shown here is derived from an EMBL/GenBank/DDBJ whole genome shotgun (WGS) entry which is preliminary data.</text>
</comment>
<evidence type="ECO:0000313" key="2">
    <source>
        <dbReference type="EMBL" id="KPV42579.1"/>
    </source>
</evidence>
<name>A0A0P9CAX4_9BACL</name>
<gene>
    <name evidence="2" type="ORF">AN477_16420</name>
</gene>
<dbReference type="RefSeq" id="WP_054970261.1">
    <property type="nucleotide sequence ID" value="NZ_LJCO01000072.1"/>
</dbReference>
<keyword evidence="3" id="KW-1185">Reference proteome</keyword>
<evidence type="ECO:0000256" key="1">
    <source>
        <dbReference type="SAM" id="MobiDB-lite"/>
    </source>
</evidence>
<reference evidence="2 3" key="1">
    <citation type="submission" date="2015-09" db="EMBL/GenBank/DDBJ databases">
        <title>Draft genome sequence of Alicyclobacillus ferrooxydans DSM 22381.</title>
        <authorList>
            <person name="Hemp J."/>
        </authorList>
    </citation>
    <scope>NUCLEOTIDE SEQUENCE [LARGE SCALE GENOMIC DNA]</scope>
    <source>
        <strain evidence="2 3">TC-34</strain>
    </source>
</reference>
<accession>A0A0P9CAX4</accession>
<dbReference type="Proteomes" id="UP000050482">
    <property type="component" value="Unassembled WGS sequence"/>
</dbReference>
<protein>
    <recommendedName>
        <fullName evidence="4">PepSY domain-containing protein</fullName>
    </recommendedName>
</protein>
<evidence type="ECO:0000313" key="3">
    <source>
        <dbReference type="Proteomes" id="UP000050482"/>
    </source>
</evidence>